<dbReference type="PATRIC" id="fig|1299326.3.peg.4951"/>
<proteinExistence type="predicted"/>
<gene>
    <name evidence="1" type="ORF">I545_5143</name>
</gene>
<evidence type="ECO:0000313" key="1">
    <source>
        <dbReference type="EMBL" id="EUA12461.1"/>
    </source>
</evidence>
<reference evidence="1 2" key="1">
    <citation type="submission" date="2013-12" db="EMBL/GenBank/DDBJ databases">
        <authorList>
            <person name="Brown-Elliot B."/>
            <person name="Wallace R."/>
            <person name="Lenaerts A."/>
            <person name="Ordway D."/>
            <person name="DeGroote M.A."/>
            <person name="Parker T."/>
            <person name="Sizemore C."/>
            <person name="Tallon L.J."/>
            <person name="Sadzewicz L.K."/>
            <person name="Sengamalay N."/>
            <person name="Fraser C.M."/>
            <person name="Hine E."/>
            <person name="Shefchek K.A."/>
            <person name="Das S.P."/>
            <person name="Tettelin H."/>
        </authorList>
    </citation>
    <scope>NUCLEOTIDE SEQUENCE [LARGE SCALE GENOMIC DNA]</scope>
    <source>
        <strain evidence="1 2">662</strain>
    </source>
</reference>
<name>X7Z095_MYCKA</name>
<dbReference type="EMBL" id="JAOA01000009">
    <property type="protein sequence ID" value="EUA12461.1"/>
    <property type="molecule type" value="Genomic_DNA"/>
</dbReference>
<evidence type="ECO:0000313" key="2">
    <source>
        <dbReference type="Proteomes" id="UP000020561"/>
    </source>
</evidence>
<accession>X7Z095</accession>
<dbReference type="Proteomes" id="UP000020561">
    <property type="component" value="Unassembled WGS sequence"/>
</dbReference>
<organism evidence="1 2">
    <name type="scientific">Mycobacterium kansasii 662</name>
    <dbReference type="NCBI Taxonomy" id="1299326"/>
    <lineage>
        <taxon>Bacteria</taxon>
        <taxon>Bacillati</taxon>
        <taxon>Actinomycetota</taxon>
        <taxon>Actinomycetes</taxon>
        <taxon>Mycobacteriales</taxon>
        <taxon>Mycobacteriaceae</taxon>
        <taxon>Mycobacterium</taxon>
    </lineage>
</organism>
<comment type="caution">
    <text evidence="1">The sequence shown here is derived from an EMBL/GenBank/DDBJ whole genome shotgun (WGS) entry which is preliminary data.</text>
</comment>
<dbReference type="AlphaFoldDB" id="X7Z095"/>
<sequence length="83" mass="9785">MIDDRRGNPPLRPEDILTVRREQDFEPDSIGVLTRPVDIPDWEARVRRRFAFLNDLDVNEQRWASCNERHRSEVQDALSALRG</sequence>
<protein>
    <submittedName>
        <fullName evidence="1">Uncharacterized protein</fullName>
    </submittedName>
</protein>